<dbReference type="FunFam" id="3.30.160.60:FF:000425">
    <property type="entry name" value="PLAG1 like zinc finger 1"/>
    <property type="match status" value="1"/>
</dbReference>
<dbReference type="Gene3D" id="3.30.160.60">
    <property type="entry name" value="Classic Zinc Finger"/>
    <property type="match status" value="6"/>
</dbReference>
<dbReference type="RefSeq" id="XP_011946814.1">
    <property type="nucleotide sequence ID" value="XM_012091424.1"/>
</dbReference>
<evidence type="ECO:0000256" key="1">
    <source>
        <dbReference type="ARBA" id="ARBA00004123"/>
    </source>
</evidence>
<dbReference type="RefSeq" id="XP_011946822.1">
    <property type="nucleotide sequence ID" value="XM_012091432.1"/>
</dbReference>
<evidence type="ECO:0000256" key="14">
    <source>
        <dbReference type="ARBA" id="ARBA00074905"/>
    </source>
</evidence>
<keyword evidence="3" id="KW-0479">Metal-binding</keyword>
<feature type="domain" description="C2H2-type" evidence="18">
    <location>
        <begin position="91"/>
        <end position="118"/>
    </location>
</feature>
<dbReference type="GO" id="GO:0001228">
    <property type="term" value="F:DNA-binding transcription activator activity, RNA polymerase II-specific"/>
    <property type="evidence" value="ECO:0007669"/>
    <property type="project" value="Ensembl"/>
</dbReference>
<feature type="compositionally biased region" description="Low complexity" evidence="17">
    <location>
        <begin position="281"/>
        <end position="291"/>
    </location>
</feature>
<dbReference type="PANTHER" id="PTHR24399:SF31">
    <property type="entry name" value="ZINC FINGER PROTEIN PLAGL1"/>
    <property type="match status" value="1"/>
</dbReference>
<dbReference type="RefSeq" id="XP_011946803.1">
    <property type="nucleotide sequence ID" value="XM_012091413.1"/>
</dbReference>
<dbReference type="RefSeq" id="XP_011946811.1">
    <property type="nucleotide sequence ID" value="XM_012091421.1"/>
</dbReference>
<sequence length="463" mass="50865">MATFPCQLCGKTFLTLEKFTIHNYSHSRERPYKCVQPDCGKAFVSRYKLMRHMATHSPQKSHQCAHCEKTFNRKDHLKNHLQTHDPNKMAFGCEECGKKYNTILGYKRHLALHAASSGDLTCGVCALELGSTEVLLDHLKSHAEEKPPSATKEKKHQCDHCERCFYTRKDVRRHLVVHTGCKDFLCQFCAQRFGRKDHLTRHTKKTHSQELMKESLQTGDLLSTFHTISTSFQLKAAALPPFPLGASAQNGLASSLPAEVHSLTLSPPEQAAQPMQPLPESLASLHPSVSPSSPPPPLPNHKYNTTSTSYSPLASLPLKADTKGFCNISLFEDLPLQEPQSPQKLNPGFDLAKGNAGKVNLPKELPADAVNLTIPASLDLSPLLGFWQLPPPATQNTFGNSTLALGPGESLPHRLSCLGQQQQEPPLAMGTVSLGQLPLPPIPHVFSAGTGSAILPHFHHAFR</sequence>
<keyword evidence="7" id="KW-0805">Transcription regulation</keyword>
<evidence type="ECO:0000259" key="18">
    <source>
        <dbReference type="PROSITE" id="PS50157"/>
    </source>
</evidence>
<keyword evidence="11" id="KW-0539">Nucleus</keyword>
<dbReference type="RefSeq" id="XP_011946808.1">
    <property type="nucleotide sequence ID" value="XM_012091418.1"/>
</dbReference>
<dbReference type="FunFam" id="3.30.160.60:FF:000600">
    <property type="entry name" value="PLAG1 like zinc finger 2"/>
    <property type="match status" value="1"/>
</dbReference>
<feature type="domain" description="C2H2-type" evidence="18">
    <location>
        <begin position="120"/>
        <end position="147"/>
    </location>
</feature>
<dbReference type="RefSeq" id="XP_011946831.1">
    <property type="nucleotide sequence ID" value="XM_012091441.1"/>
</dbReference>
<dbReference type="RefSeq" id="XP_011946794.1">
    <property type="nucleotide sequence ID" value="XM_012091404.1"/>
</dbReference>
<dbReference type="RefSeq" id="XP_011946824.1">
    <property type="nucleotide sequence ID" value="XM_012091434.1"/>
</dbReference>
<keyword evidence="9" id="KW-0010">Activator</keyword>
<keyword evidence="8" id="KW-0238">DNA-binding</keyword>
<dbReference type="RefSeq" id="XP_011946823.1">
    <property type="nucleotide sequence ID" value="XM_012091433.1"/>
</dbReference>
<keyword evidence="6" id="KW-0862">Zinc</keyword>
<evidence type="ECO:0000256" key="10">
    <source>
        <dbReference type="ARBA" id="ARBA00023163"/>
    </source>
</evidence>
<evidence type="ECO:0000256" key="6">
    <source>
        <dbReference type="ARBA" id="ARBA00022833"/>
    </source>
</evidence>
<dbReference type="RefSeq" id="XP_011946804.1">
    <property type="nucleotide sequence ID" value="XM_012091414.1"/>
</dbReference>
<evidence type="ECO:0000256" key="12">
    <source>
        <dbReference type="ARBA" id="ARBA00059534"/>
    </source>
</evidence>
<dbReference type="InterPro" id="IPR013087">
    <property type="entry name" value="Znf_C2H2_type"/>
</dbReference>
<dbReference type="AlphaFoldDB" id="A0A2K5P853"/>
<dbReference type="RefSeq" id="XP_011946797.1">
    <property type="nucleotide sequence ID" value="XM_012091407.1"/>
</dbReference>
<dbReference type="GO" id="GO:0001817">
    <property type="term" value="P:regulation of cytokine production"/>
    <property type="evidence" value="ECO:0007669"/>
    <property type="project" value="TreeGrafter"/>
</dbReference>
<keyword evidence="5 16" id="KW-0863">Zinc-finger</keyword>
<keyword evidence="4" id="KW-0677">Repeat</keyword>
<dbReference type="RefSeq" id="XP_011946801.1">
    <property type="nucleotide sequence ID" value="XM_012091411.1"/>
</dbReference>
<dbReference type="RefSeq" id="XP_011946828.1">
    <property type="nucleotide sequence ID" value="XM_012091438.1"/>
</dbReference>
<dbReference type="RefSeq" id="XP_011946829.1">
    <property type="nucleotide sequence ID" value="XM_012091439.1"/>
</dbReference>
<dbReference type="PROSITE" id="PS50157">
    <property type="entry name" value="ZINC_FINGER_C2H2_2"/>
    <property type="match status" value="7"/>
</dbReference>
<evidence type="ECO:0000256" key="7">
    <source>
        <dbReference type="ARBA" id="ARBA00023015"/>
    </source>
</evidence>
<dbReference type="CTD" id="5325"/>
<feature type="domain" description="C2H2-type" evidence="18">
    <location>
        <begin position="156"/>
        <end position="183"/>
    </location>
</feature>
<dbReference type="KEGG" id="caty:105600332"/>
<dbReference type="RefSeq" id="XP_011946795.1">
    <property type="nucleotide sequence ID" value="XM_012091405.1"/>
</dbReference>
<dbReference type="PROSITE" id="PS00028">
    <property type="entry name" value="ZINC_FINGER_C2H2_1"/>
    <property type="match status" value="7"/>
</dbReference>
<dbReference type="RefSeq" id="XP_011946802.1">
    <property type="nucleotide sequence ID" value="XM_012091412.1"/>
</dbReference>
<evidence type="ECO:0000256" key="17">
    <source>
        <dbReference type="SAM" id="MobiDB-lite"/>
    </source>
</evidence>
<dbReference type="InterPro" id="IPR036236">
    <property type="entry name" value="Znf_C2H2_sf"/>
</dbReference>
<name>A0A2K5P853_CERAT</name>
<feature type="domain" description="C2H2-type" evidence="18">
    <location>
        <begin position="62"/>
        <end position="89"/>
    </location>
</feature>
<dbReference type="FunFam" id="3.30.160.60:FF:000256">
    <property type="entry name" value="PLAG1 like zinc finger 2"/>
    <property type="match status" value="1"/>
</dbReference>
<dbReference type="RefSeq" id="XP_011946830.1">
    <property type="nucleotide sequence ID" value="XM_012091440.1"/>
</dbReference>
<comment type="subcellular location">
    <subcellularLocation>
        <location evidence="1">Nucleus</location>
    </subcellularLocation>
</comment>
<reference evidence="19" key="2">
    <citation type="submission" date="2025-09" db="UniProtKB">
        <authorList>
            <consortium name="Ensembl"/>
        </authorList>
    </citation>
    <scope>IDENTIFICATION</scope>
</reference>
<dbReference type="SMART" id="SM00355">
    <property type="entry name" value="ZnF_C2H2"/>
    <property type="match status" value="7"/>
</dbReference>
<dbReference type="FunFam" id="3.30.160.60:FF:000231">
    <property type="entry name" value="PLAG1 like zinc finger 2"/>
    <property type="match status" value="1"/>
</dbReference>
<dbReference type="GO" id="GO:0005794">
    <property type="term" value="C:Golgi apparatus"/>
    <property type="evidence" value="ECO:0007669"/>
    <property type="project" value="Ensembl"/>
</dbReference>
<dbReference type="RefSeq" id="XP_011946805.1">
    <property type="nucleotide sequence ID" value="XM_012091415.1"/>
</dbReference>
<dbReference type="RefSeq" id="XP_011946806.1">
    <property type="nucleotide sequence ID" value="XM_012091416.1"/>
</dbReference>
<feature type="domain" description="C2H2-type" evidence="18">
    <location>
        <begin position="32"/>
        <end position="61"/>
    </location>
</feature>
<dbReference type="RefSeq" id="XP_011946812.1">
    <property type="nucleotide sequence ID" value="XM_012091422.1"/>
</dbReference>
<evidence type="ECO:0000256" key="8">
    <source>
        <dbReference type="ARBA" id="ARBA00023125"/>
    </source>
</evidence>
<dbReference type="OMA" id="NKMAYGC"/>
<evidence type="ECO:0000313" key="19">
    <source>
        <dbReference type="Ensembl" id="ENSCATP00000045878.1"/>
    </source>
</evidence>
<dbReference type="RefSeq" id="XP_011946796.1">
    <property type="nucleotide sequence ID" value="XM_012091406.1"/>
</dbReference>
<dbReference type="RefSeq" id="XP_011946827.1">
    <property type="nucleotide sequence ID" value="XM_012091437.1"/>
</dbReference>
<dbReference type="FunFam" id="3.30.160.60:FF:000482">
    <property type="entry name" value="PLAG1 like zinc finger 1"/>
    <property type="match status" value="1"/>
</dbReference>
<dbReference type="Proteomes" id="UP000233060">
    <property type="component" value="Unassembled WGS sequence"/>
</dbReference>
<dbReference type="RefSeq" id="XP_011946800.1">
    <property type="nucleotide sequence ID" value="XM_012091410.1"/>
</dbReference>
<evidence type="ECO:0000256" key="16">
    <source>
        <dbReference type="PROSITE-ProRule" id="PRU00042"/>
    </source>
</evidence>
<dbReference type="RefSeq" id="XP_011946820.1">
    <property type="nucleotide sequence ID" value="XM_012091430.1"/>
</dbReference>
<dbReference type="GO" id="GO:0002682">
    <property type="term" value="P:regulation of immune system process"/>
    <property type="evidence" value="ECO:0007669"/>
    <property type="project" value="TreeGrafter"/>
</dbReference>
<dbReference type="Pfam" id="PF00096">
    <property type="entry name" value="zf-C2H2"/>
    <property type="match status" value="2"/>
</dbReference>
<dbReference type="GO" id="GO:0000978">
    <property type="term" value="F:RNA polymerase II cis-regulatory region sequence-specific DNA binding"/>
    <property type="evidence" value="ECO:0007669"/>
    <property type="project" value="TreeGrafter"/>
</dbReference>
<dbReference type="GeneTree" id="ENSGT00940000162004"/>
<feature type="domain" description="C2H2-type" evidence="18">
    <location>
        <begin position="184"/>
        <end position="212"/>
    </location>
</feature>
<dbReference type="RefSeq" id="XP_011946825.1">
    <property type="nucleotide sequence ID" value="XM_012091435.1"/>
</dbReference>
<dbReference type="RefSeq" id="XP_011946818.1">
    <property type="nucleotide sequence ID" value="XM_012091428.1"/>
</dbReference>
<dbReference type="Bgee" id="ENSCATG00000045282">
    <property type="expression patterns" value="Expressed in adult mammalian kidney and 10 other cell types or tissues"/>
</dbReference>
<reference evidence="19" key="1">
    <citation type="submission" date="2025-08" db="UniProtKB">
        <authorList>
            <consortium name="Ensembl"/>
        </authorList>
    </citation>
    <scope>IDENTIFICATION</scope>
</reference>
<evidence type="ECO:0000256" key="13">
    <source>
        <dbReference type="ARBA" id="ARBA00066068"/>
    </source>
</evidence>
<keyword evidence="10" id="KW-0804">Transcription</keyword>
<dbReference type="GO" id="GO:0008270">
    <property type="term" value="F:zinc ion binding"/>
    <property type="evidence" value="ECO:0007669"/>
    <property type="project" value="UniProtKB-KW"/>
</dbReference>
<dbReference type="GeneID" id="105600332"/>
<evidence type="ECO:0000256" key="15">
    <source>
        <dbReference type="ARBA" id="ARBA00075312"/>
    </source>
</evidence>
<dbReference type="OrthoDB" id="8117402at2759"/>
<evidence type="ECO:0000256" key="9">
    <source>
        <dbReference type="ARBA" id="ARBA00023159"/>
    </source>
</evidence>
<evidence type="ECO:0000256" key="2">
    <source>
        <dbReference type="ARBA" id="ARBA00006991"/>
    </source>
</evidence>
<dbReference type="RefSeq" id="XP_011946819.1">
    <property type="nucleotide sequence ID" value="XM_012091429.1"/>
</dbReference>
<dbReference type="GO" id="GO:0001227">
    <property type="term" value="F:DNA-binding transcription repressor activity, RNA polymerase II-specific"/>
    <property type="evidence" value="ECO:0007669"/>
    <property type="project" value="TreeGrafter"/>
</dbReference>
<dbReference type="Ensembl" id="ENSCATT00000070326.1">
    <property type="protein sequence ID" value="ENSCATP00000045878.1"/>
    <property type="gene ID" value="ENSCATG00000045282.1"/>
</dbReference>
<dbReference type="RefSeq" id="XP_011946813.1">
    <property type="nucleotide sequence ID" value="XM_012091423.1"/>
</dbReference>
<dbReference type="PANTHER" id="PTHR24399">
    <property type="entry name" value="ZINC FINGER AND BTB DOMAIN-CONTAINING"/>
    <property type="match status" value="1"/>
</dbReference>
<dbReference type="RefSeq" id="XP_011946809.1">
    <property type="nucleotide sequence ID" value="XM_012091419.1"/>
</dbReference>
<protein>
    <recommendedName>
        <fullName evidence="14">Zinc finger protein PLAGL1</fullName>
    </recommendedName>
    <alternativeName>
        <fullName evidence="15">Pleiomorphic adenoma-like protein 1</fullName>
    </alternativeName>
</protein>
<evidence type="ECO:0000256" key="3">
    <source>
        <dbReference type="ARBA" id="ARBA00022723"/>
    </source>
</evidence>
<dbReference type="RefSeq" id="XP_011946807.1">
    <property type="nucleotide sequence ID" value="XM_012091417.1"/>
</dbReference>
<accession>A0A2K5P853</accession>
<dbReference type="SUPFAM" id="SSF57667">
    <property type="entry name" value="beta-beta-alpha zinc fingers"/>
    <property type="match status" value="3"/>
</dbReference>
<dbReference type="GO" id="GO:0016604">
    <property type="term" value="C:nuclear body"/>
    <property type="evidence" value="ECO:0007669"/>
    <property type="project" value="Ensembl"/>
</dbReference>
<evidence type="ECO:0000256" key="4">
    <source>
        <dbReference type="ARBA" id="ARBA00022737"/>
    </source>
</evidence>
<dbReference type="RefSeq" id="XP_011946816.1">
    <property type="nucleotide sequence ID" value="XM_012091426.1"/>
</dbReference>
<feature type="domain" description="C2H2-type" evidence="18">
    <location>
        <begin position="4"/>
        <end position="31"/>
    </location>
</feature>
<comment type="similarity">
    <text evidence="2">Belongs to the krueppel C2H2-type zinc-finger protein family.</text>
</comment>
<evidence type="ECO:0000256" key="5">
    <source>
        <dbReference type="ARBA" id="ARBA00022771"/>
    </source>
</evidence>
<keyword evidence="20" id="KW-1185">Reference proteome</keyword>
<dbReference type="RefSeq" id="XP_011946798.1">
    <property type="nucleotide sequence ID" value="XM_012091408.1"/>
</dbReference>
<proteinExistence type="inferred from homology"/>
<comment type="subunit">
    <text evidence="13">Interacts with THRSP.</text>
</comment>
<gene>
    <name evidence="19" type="primary">PLAGL1</name>
</gene>
<dbReference type="STRING" id="9531.ENSCATP00000045878"/>
<dbReference type="RefSeq" id="XP_011946815.1">
    <property type="nucleotide sequence ID" value="XM_012091425.1"/>
</dbReference>
<feature type="region of interest" description="Disordered" evidence="17">
    <location>
        <begin position="268"/>
        <end position="306"/>
    </location>
</feature>
<organism evidence="19 20">
    <name type="scientific">Cercocebus atys</name>
    <name type="common">Sooty mangabey</name>
    <name type="synonym">Cercocebus torquatus atys</name>
    <dbReference type="NCBI Taxonomy" id="9531"/>
    <lineage>
        <taxon>Eukaryota</taxon>
        <taxon>Metazoa</taxon>
        <taxon>Chordata</taxon>
        <taxon>Craniata</taxon>
        <taxon>Vertebrata</taxon>
        <taxon>Euteleostomi</taxon>
        <taxon>Mammalia</taxon>
        <taxon>Eutheria</taxon>
        <taxon>Euarchontoglires</taxon>
        <taxon>Primates</taxon>
        <taxon>Haplorrhini</taxon>
        <taxon>Catarrhini</taxon>
        <taxon>Cercopithecidae</taxon>
        <taxon>Cercopithecinae</taxon>
        <taxon>Cercocebus</taxon>
    </lineage>
</organism>
<evidence type="ECO:0000313" key="20">
    <source>
        <dbReference type="Proteomes" id="UP000233060"/>
    </source>
</evidence>
<comment type="function">
    <text evidence="12">Acts as a transcriptional activator. Involved in the transcriptional regulation of type 1 receptor for pituitary adenylate cyclase-activating polypeptide.</text>
</comment>
<evidence type="ECO:0000256" key="11">
    <source>
        <dbReference type="ARBA" id="ARBA00023242"/>
    </source>
</evidence>
<dbReference type="RefSeq" id="XP_011946817.1">
    <property type="nucleotide sequence ID" value="XM_012091427.1"/>
</dbReference>
<dbReference type="RefSeq" id="XP_011946833.1">
    <property type="nucleotide sequence ID" value="XM_012091443.1"/>
</dbReference>
<dbReference type="RefSeq" id="XP_011946821.1">
    <property type="nucleotide sequence ID" value="XM_012091431.1"/>
</dbReference>
<dbReference type="RefSeq" id="XP_011946832.1">
    <property type="nucleotide sequence ID" value="XM_012091442.1"/>
</dbReference>